<evidence type="ECO:0000313" key="2">
    <source>
        <dbReference type="EMBL" id="GAA1767414.1"/>
    </source>
</evidence>
<proteinExistence type="predicted"/>
<gene>
    <name evidence="2" type="ORF">GCM10009810_27660</name>
</gene>
<dbReference type="InterPro" id="IPR013321">
    <property type="entry name" value="Arc_rbn_hlx_hlx"/>
</dbReference>
<comment type="caution">
    <text evidence="2">The sequence shown here is derived from an EMBL/GenBank/DDBJ whole genome shotgun (WGS) entry which is preliminary data.</text>
</comment>
<sequence>MGHTAQLLVRDLDDAVKRRLQERARDHGVSMEAEARAIITRAVGREGSRFERLRSAVEACGGVELDIPARSDLQRLIDLE</sequence>
<protein>
    <recommendedName>
        <fullName evidence="1">Antitoxin FitA-like ribbon-helix-helix domain-containing protein</fullName>
    </recommendedName>
</protein>
<organism evidence="2 3">
    <name type="scientific">Nostocoides vanveenii</name>
    <dbReference type="NCBI Taxonomy" id="330835"/>
    <lineage>
        <taxon>Bacteria</taxon>
        <taxon>Bacillati</taxon>
        <taxon>Actinomycetota</taxon>
        <taxon>Actinomycetes</taxon>
        <taxon>Micrococcales</taxon>
        <taxon>Intrasporangiaceae</taxon>
        <taxon>Nostocoides</taxon>
    </lineage>
</organism>
<dbReference type="InterPro" id="IPR053853">
    <property type="entry name" value="FitA-like_RHH"/>
</dbReference>
<dbReference type="EMBL" id="BAAAPN010000057">
    <property type="protein sequence ID" value="GAA1767414.1"/>
    <property type="molecule type" value="Genomic_DNA"/>
</dbReference>
<reference evidence="2 3" key="1">
    <citation type="journal article" date="2019" name="Int. J. Syst. Evol. Microbiol.">
        <title>The Global Catalogue of Microorganisms (GCM) 10K type strain sequencing project: providing services to taxonomists for standard genome sequencing and annotation.</title>
        <authorList>
            <consortium name="The Broad Institute Genomics Platform"/>
            <consortium name="The Broad Institute Genome Sequencing Center for Infectious Disease"/>
            <person name="Wu L."/>
            <person name="Ma J."/>
        </authorList>
    </citation>
    <scope>NUCLEOTIDE SEQUENCE [LARGE SCALE GENOMIC DNA]</scope>
    <source>
        <strain evidence="2 3">JCM 15591</strain>
    </source>
</reference>
<evidence type="ECO:0000259" key="1">
    <source>
        <dbReference type="Pfam" id="PF22513"/>
    </source>
</evidence>
<dbReference type="Pfam" id="PF22513">
    <property type="entry name" value="FitA-like_RHH"/>
    <property type="match status" value="1"/>
</dbReference>
<dbReference type="InterPro" id="IPR010985">
    <property type="entry name" value="Ribbon_hlx_hlx"/>
</dbReference>
<dbReference type="RefSeq" id="WP_425564678.1">
    <property type="nucleotide sequence ID" value="NZ_BAAAPN010000057.1"/>
</dbReference>
<dbReference type="Proteomes" id="UP001501475">
    <property type="component" value="Unassembled WGS sequence"/>
</dbReference>
<dbReference type="SUPFAM" id="SSF47598">
    <property type="entry name" value="Ribbon-helix-helix"/>
    <property type="match status" value="1"/>
</dbReference>
<accession>A0ABN2KVK6</accession>
<feature type="domain" description="Antitoxin FitA-like ribbon-helix-helix" evidence="1">
    <location>
        <begin position="5"/>
        <end position="43"/>
    </location>
</feature>
<name>A0ABN2KVK6_9MICO</name>
<dbReference type="Gene3D" id="1.10.1220.10">
    <property type="entry name" value="Met repressor-like"/>
    <property type="match status" value="1"/>
</dbReference>
<evidence type="ECO:0000313" key="3">
    <source>
        <dbReference type="Proteomes" id="UP001501475"/>
    </source>
</evidence>
<keyword evidence="3" id="KW-1185">Reference proteome</keyword>